<feature type="transmembrane region" description="Helical" evidence="5">
    <location>
        <begin position="351"/>
        <end position="372"/>
    </location>
</feature>
<keyword evidence="8" id="KW-1185">Reference proteome</keyword>
<gene>
    <name evidence="7" type="ORF">GCM10022233_15990</name>
</gene>
<dbReference type="Gene3D" id="1.20.1250.20">
    <property type="entry name" value="MFS general substrate transporter like domains"/>
    <property type="match status" value="1"/>
</dbReference>
<name>A0ABP7ULK8_9ACTN</name>
<feature type="transmembrane region" description="Helical" evidence="5">
    <location>
        <begin position="108"/>
        <end position="126"/>
    </location>
</feature>
<proteinExistence type="predicted"/>
<dbReference type="PANTHER" id="PTHR23534:SF1">
    <property type="entry name" value="MAJOR FACILITATOR SUPERFAMILY PROTEIN"/>
    <property type="match status" value="1"/>
</dbReference>
<dbReference type="InterPro" id="IPR020846">
    <property type="entry name" value="MFS_dom"/>
</dbReference>
<dbReference type="SUPFAM" id="SSF103473">
    <property type="entry name" value="MFS general substrate transporter"/>
    <property type="match status" value="1"/>
</dbReference>
<dbReference type="Proteomes" id="UP001499984">
    <property type="component" value="Unassembled WGS sequence"/>
</dbReference>
<feature type="transmembrane region" description="Helical" evidence="5">
    <location>
        <begin position="132"/>
        <end position="155"/>
    </location>
</feature>
<evidence type="ECO:0000313" key="7">
    <source>
        <dbReference type="EMBL" id="GAA4046918.1"/>
    </source>
</evidence>
<feature type="transmembrane region" description="Helical" evidence="5">
    <location>
        <begin position="413"/>
        <end position="432"/>
    </location>
</feature>
<dbReference type="EMBL" id="BAAAZY010000006">
    <property type="protein sequence ID" value="GAA4046918.1"/>
    <property type="molecule type" value="Genomic_DNA"/>
</dbReference>
<feature type="transmembrane region" description="Helical" evidence="5">
    <location>
        <begin position="43"/>
        <end position="67"/>
    </location>
</feature>
<dbReference type="InterPro" id="IPR036259">
    <property type="entry name" value="MFS_trans_sf"/>
</dbReference>
<evidence type="ECO:0000256" key="5">
    <source>
        <dbReference type="SAM" id="Phobius"/>
    </source>
</evidence>
<evidence type="ECO:0000256" key="4">
    <source>
        <dbReference type="ARBA" id="ARBA00023136"/>
    </source>
</evidence>
<accession>A0ABP7ULK8</accession>
<evidence type="ECO:0000259" key="6">
    <source>
        <dbReference type="PROSITE" id="PS50850"/>
    </source>
</evidence>
<dbReference type="PROSITE" id="PS50850">
    <property type="entry name" value="MFS"/>
    <property type="match status" value="1"/>
</dbReference>
<feature type="transmembrane region" description="Helical" evidence="5">
    <location>
        <begin position="262"/>
        <end position="282"/>
    </location>
</feature>
<sequence length="446" mass="44302">MLSRVGRSGAPYGRVRVVTSVERQVIATVTPDRLPALRRRTSAVLIATQILGGLGVATGIALAAVLATEVSGTESLSGLAPTATVAGTAVLSMPLAALMTARGRRPGLVLAYLIGAVGAGVTVVAAGVGSFPLLLCGMAAFGAASSANLQARFAAADLAEPERRARAISLVVWATTIGAVIGPNIAAPAGRSVTGLGIPAAAGPFLWAAGIFLISAVVVAVLLRPDPLLTARALAPAEEQSPAARSLRAGLAAVAASSRARLAVVTVAVAHTAMVSVMSMTPVDLAHHGAGIDLIGLVISGHIAGMYAFAPLMGRLSDRLGRLSGIGLSVGLLACAVFLAGTAGGNHRQTAVGLFVLGLGWSAGLVSGSALLTDSVPQPARAAAQGLSDLIMNASAGVGGAVAGLVVAQASYAWLNFTAACLLVPLAALALFTRRGRQARDVSADG</sequence>
<evidence type="ECO:0000256" key="1">
    <source>
        <dbReference type="ARBA" id="ARBA00004651"/>
    </source>
</evidence>
<dbReference type="InterPro" id="IPR011701">
    <property type="entry name" value="MFS"/>
</dbReference>
<dbReference type="Pfam" id="PF07690">
    <property type="entry name" value="MFS_1"/>
    <property type="match status" value="1"/>
</dbReference>
<protein>
    <submittedName>
        <fullName evidence="7">MFS transporter</fullName>
    </submittedName>
</protein>
<evidence type="ECO:0000256" key="2">
    <source>
        <dbReference type="ARBA" id="ARBA00022692"/>
    </source>
</evidence>
<organism evidence="7 8">
    <name type="scientific">Streptomyces shaanxiensis</name>
    <dbReference type="NCBI Taxonomy" id="653357"/>
    <lineage>
        <taxon>Bacteria</taxon>
        <taxon>Bacillati</taxon>
        <taxon>Actinomycetota</taxon>
        <taxon>Actinomycetes</taxon>
        <taxon>Kitasatosporales</taxon>
        <taxon>Streptomycetaceae</taxon>
        <taxon>Streptomyces</taxon>
    </lineage>
</organism>
<feature type="transmembrane region" description="Helical" evidence="5">
    <location>
        <begin position="384"/>
        <end position="407"/>
    </location>
</feature>
<feature type="transmembrane region" description="Helical" evidence="5">
    <location>
        <begin position="325"/>
        <end position="345"/>
    </location>
</feature>
<feature type="transmembrane region" description="Helical" evidence="5">
    <location>
        <begin position="79"/>
        <end position="101"/>
    </location>
</feature>
<keyword evidence="2 5" id="KW-0812">Transmembrane</keyword>
<reference evidence="8" key="1">
    <citation type="journal article" date="2019" name="Int. J. Syst. Evol. Microbiol.">
        <title>The Global Catalogue of Microorganisms (GCM) 10K type strain sequencing project: providing services to taxonomists for standard genome sequencing and annotation.</title>
        <authorList>
            <consortium name="The Broad Institute Genomics Platform"/>
            <consortium name="The Broad Institute Genome Sequencing Center for Infectious Disease"/>
            <person name="Wu L."/>
            <person name="Ma J."/>
        </authorList>
    </citation>
    <scope>NUCLEOTIDE SEQUENCE [LARGE SCALE GENOMIC DNA]</scope>
    <source>
        <strain evidence="8">JCM 16925</strain>
    </source>
</reference>
<comment type="caution">
    <text evidence="7">The sequence shown here is derived from an EMBL/GenBank/DDBJ whole genome shotgun (WGS) entry which is preliminary data.</text>
</comment>
<comment type="subcellular location">
    <subcellularLocation>
        <location evidence="1">Cell membrane</location>
        <topology evidence="1">Multi-pass membrane protein</topology>
    </subcellularLocation>
</comment>
<feature type="transmembrane region" description="Helical" evidence="5">
    <location>
        <begin position="205"/>
        <end position="223"/>
    </location>
</feature>
<keyword evidence="3 5" id="KW-1133">Transmembrane helix</keyword>
<dbReference type="PANTHER" id="PTHR23534">
    <property type="entry name" value="MFS PERMEASE"/>
    <property type="match status" value="1"/>
</dbReference>
<evidence type="ECO:0000313" key="8">
    <source>
        <dbReference type="Proteomes" id="UP001499984"/>
    </source>
</evidence>
<evidence type="ECO:0000256" key="3">
    <source>
        <dbReference type="ARBA" id="ARBA00022989"/>
    </source>
</evidence>
<keyword evidence="4 5" id="KW-0472">Membrane</keyword>
<feature type="transmembrane region" description="Helical" evidence="5">
    <location>
        <begin position="294"/>
        <end position="313"/>
    </location>
</feature>
<feature type="transmembrane region" description="Helical" evidence="5">
    <location>
        <begin position="167"/>
        <end position="185"/>
    </location>
</feature>
<feature type="domain" description="Major facilitator superfamily (MFS) profile" evidence="6">
    <location>
        <begin position="41"/>
        <end position="437"/>
    </location>
</feature>